<dbReference type="SUPFAM" id="SSF50044">
    <property type="entry name" value="SH3-domain"/>
    <property type="match status" value="1"/>
</dbReference>
<evidence type="ECO:0000256" key="11">
    <source>
        <dbReference type="ARBA" id="ARBA00023034"/>
    </source>
</evidence>
<feature type="region of interest" description="Important for donor substrate binding" evidence="19">
    <location>
        <begin position="210"/>
        <end position="211"/>
    </location>
</feature>
<keyword evidence="5 18" id="KW-0728">SH3 domain</keyword>
<keyword evidence="9" id="KW-0735">Signal-anchor</keyword>
<keyword evidence="12" id="KW-0472">Membrane</keyword>
<evidence type="ECO:0000256" key="16">
    <source>
        <dbReference type="ARBA" id="ARBA00032208"/>
    </source>
</evidence>
<dbReference type="EMBL" id="EAAA01000804">
    <property type="status" value="NOT_ANNOTATED_CDS"/>
    <property type="molecule type" value="Genomic_DNA"/>
</dbReference>
<dbReference type="FunCoup" id="H2XYI9">
    <property type="interactions" value="4"/>
</dbReference>
<reference evidence="22" key="4">
    <citation type="submission" date="2025-09" db="UniProtKB">
        <authorList>
            <consortium name="Ensembl"/>
        </authorList>
    </citation>
    <scope>IDENTIFICATION</scope>
</reference>
<dbReference type="AlphaFoldDB" id="H2XYI9"/>
<dbReference type="InterPro" id="IPR027350">
    <property type="entry name" value="GT23_dom"/>
</dbReference>
<comment type="similarity">
    <text evidence="19">Belongs to the glycosyltransferase 23 family.</text>
</comment>
<evidence type="ECO:0000256" key="2">
    <source>
        <dbReference type="ARBA" id="ARBA00004922"/>
    </source>
</evidence>
<dbReference type="GO" id="GO:0008424">
    <property type="term" value="F:glycoprotein 6-alpha-L-fucosyltransferase activity"/>
    <property type="evidence" value="ECO:0007669"/>
    <property type="project" value="UniProtKB-EC"/>
</dbReference>
<proteinExistence type="inferred from homology"/>
<keyword evidence="10" id="KW-1133">Transmembrane helix</keyword>
<protein>
    <recommendedName>
        <fullName evidence="4">Alpha-(1,6)-fucosyltransferase</fullName>
        <ecNumber evidence="3">2.4.1.68</ecNumber>
    </recommendedName>
    <alternativeName>
        <fullName evidence="14">GDP-L-Fuc:N-acetyl-beta-D-glucosaminide alpha1,6-fucosyltransferase</fullName>
    </alternativeName>
    <alternativeName>
        <fullName evidence="16">GDP-fucose--glycoprotein fucosyltransferase</fullName>
    </alternativeName>
    <alternativeName>
        <fullName evidence="15">Glycoprotein 6-alpha-L-fucosyltransferase</fullName>
    </alternativeName>
</protein>
<dbReference type="SMART" id="SM00326">
    <property type="entry name" value="SH3"/>
    <property type="match status" value="1"/>
</dbReference>
<keyword evidence="11" id="KW-0333">Golgi apparatus</keyword>
<dbReference type="HOGENOM" id="CLU_021940_1_1_1"/>
<evidence type="ECO:0000313" key="23">
    <source>
        <dbReference type="Proteomes" id="UP000008144"/>
    </source>
</evidence>
<keyword evidence="8" id="KW-0812">Transmembrane</keyword>
<dbReference type="GO" id="GO:0046921">
    <property type="term" value="F:alpha-(1-&gt;6)-fucosyltransferase activity"/>
    <property type="evidence" value="ECO:0000318"/>
    <property type="project" value="GO_Central"/>
</dbReference>
<dbReference type="InterPro" id="IPR036028">
    <property type="entry name" value="SH3-like_dom_sf"/>
</dbReference>
<dbReference type="InParanoid" id="H2XYI9"/>
<evidence type="ECO:0000256" key="19">
    <source>
        <dbReference type="PROSITE-ProRule" id="PRU00992"/>
    </source>
</evidence>
<evidence type="ECO:0000259" key="20">
    <source>
        <dbReference type="PROSITE" id="PS50002"/>
    </source>
</evidence>
<evidence type="ECO:0000256" key="1">
    <source>
        <dbReference type="ARBA" id="ARBA00004447"/>
    </source>
</evidence>
<evidence type="ECO:0000256" key="5">
    <source>
        <dbReference type="ARBA" id="ARBA00022443"/>
    </source>
</evidence>
<evidence type="ECO:0000256" key="7">
    <source>
        <dbReference type="ARBA" id="ARBA00022679"/>
    </source>
</evidence>
<dbReference type="PANTHER" id="PTHR13132">
    <property type="entry name" value="ALPHA- 1,6 -FUCOSYLTRANSFERASE"/>
    <property type="match status" value="1"/>
</dbReference>
<dbReference type="FunFam" id="2.30.30.40:FF:000070">
    <property type="entry name" value="Alpha-(1,6)-fucosyltransferase"/>
    <property type="match status" value="1"/>
</dbReference>
<dbReference type="Pfam" id="PF14604">
    <property type="entry name" value="SH3_9"/>
    <property type="match status" value="1"/>
</dbReference>
<comment type="subcellular location">
    <subcellularLocation>
        <location evidence="1">Golgi apparatus</location>
        <location evidence="1">Golgi stack membrane</location>
        <topology evidence="1">Single-pass type II membrane protein</topology>
    </subcellularLocation>
</comment>
<evidence type="ECO:0000259" key="21">
    <source>
        <dbReference type="PROSITE" id="PS51659"/>
    </source>
</evidence>
<evidence type="ECO:0000256" key="8">
    <source>
        <dbReference type="ARBA" id="ARBA00022692"/>
    </source>
</evidence>
<evidence type="ECO:0000256" key="12">
    <source>
        <dbReference type="ARBA" id="ARBA00023136"/>
    </source>
</evidence>
<feature type="domain" description="GT23" evidence="21">
    <location>
        <begin position="49"/>
        <end position="344"/>
    </location>
</feature>
<accession>H2XYI9</accession>
<reference evidence="23" key="1">
    <citation type="journal article" date="2002" name="Science">
        <title>The draft genome of Ciona intestinalis: insights into chordate and vertebrate origins.</title>
        <authorList>
            <person name="Dehal P."/>
            <person name="Satou Y."/>
            <person name="Campbell R.K."/>
            <person name="Chapman J."/>
            <person name="Degnan B."/>
            <person name="De Tomaso A."/>
            <person name="Davidson B."/>
            <person name="Di Gregorio A."/>
            <person name="Gelpke M."/>
            <person name="Goodstein D.M."/>
            <person name="Harafuji N."/>
            <person name="Hastings K.E."/>
            <person name="Ho I."/>
            <person name="Hotta K."/>
            <person name="Huang W."/>
            <person name="Kawashima T."/>
            <person name="Lemaire P."/>
            <person name="Martinez D."/>
            <person name="Meinertzhagen I.A."/>
            <person name="Necula S."/>
            <person name="Nonaka M."/>
            <person name="Putnam N."/>
            <person name="Rash S."/>
            <person name="Saiga H."/>
            <person name="Satake M."/>
            <person name="Terry A."/>
            <person name="Yamada L."/>
            <person name="Wang H.G."/>
            <person name="Awazu S."/>
            <person name="Azumi K."/>
            <person name="Boore J."/>
            <person name="Branno M."/>
            <person name="Chin-Bow S."/>
            <person name="DeSantis R."/>
            <person name="Doyle S."/>
            <person name="Francino P."/>
            <person name="Keys D.N."/>
            <person name="Haga S."/>
            <person name="Hayashi H."/>
            <person name="Hino K."/>
            <person name="Imai K.S."/>
            <person name="Inaba K."/>
            <person name="Kano S."/>
            <person name="Kobayashi K."/>
            <person name="Kobayashi M."/>
            <person name="Lee B.I."/>
            <person name="Makabe K.W."/>
            <person name="Manohar C."/>
            <person name="Matassi G."/>
            <person name="Medina M."/>
            <person name="Mochizuki Y."/>
            <person name="Mount S."/>
            <person name="Morishita T."/>
            <person name="Miura S."/>
            <person name="Nakayama A."/>
            <person name="Nishizaka S."/>
            <person name="Nomoto H."/>
            <person name="Ohta F."/>
            <person name="Oishi K."/>
            <person name="Rigoutsos I."/>
            <person name="Sano M."/>
            <person name="Sasaki A."/>
            <person name="Sasakura Y."/>
            <person name="Shoguchi E."/>
            <person name="Shin-i T."/>
            <person name="Spagnuolo A."/>
            <person name="Stainier D."/>
            <person name="Suzuki M.M."/>
            <person name="Tassy O."/>
            <person name="Takatori N."/>
            <person name="Tokuoka M."/>
            <person name="Yagi K."/>
            <person name="Yoshizaki F."/>
            <person name="Wada S."/>
            <person name="Zhang C."/>
            <person name="Hyatt P.D."/>
            <person name="Larimer F."/>
            <person name="Detter C."/>
            <person name="Doggett N."/>
            <person name="Glavina T."/>
            <person name="Hawkins T."/>
            <person name="Richardson P."/>
            <person name="Lucas S."/>
            <person name="Kohara Y."/>
            <person name="Levine M."/>
            <person name="Satoh N."/>
            <person name="Rokhsar D.S."/>
        </authorList>
    </citation>
    <scope>NUCLEOTIDE SEQUENCE [LARGE SCALE GENOMIC DNA]</scope>
</reference>
<evidence type="ECO:0000256" key="3">
    <source>
        <dbReference type="ARBA" id="ARBA00012660"/>
    </source>
</evidence>
<keyword evidence="13" id="KW-1015">Disulfide bond</keyword>
<evidence type="ECO:0000256" key="9">
    <source>
        <dbReference type="ARBA" id="ARBA00022968"/>
    </source>
</evidence>
<dbReference type="CDD" id="cd11792">
    <property type="entry name" value="SH3_Fut8"/>
    <property type="match status" value="1"/>
</dbReference>
<dbReference type="STRING" id="7719.ENSCINP00000034723"/>
<keyword evidence="7 19" id="KW-0808">Transferase</keyword>
<reference evidence="22" key="2">
    <citation type="journal article" date="2008" name="Genome Biol.">
        <title>Improved genome assembly and evidence-based global gene model set for the chordate Ciona intestinalis: new insight into intron and operon populations.</title>
        <authorList>
            <person name="Satou Y."/>
            <person name="Mineta K."/>
            <person name="Ogasawara M."/>
            <person name="Sasakura Y."/>
            <person name="Shoguchi E."/>
            <person name="Ueno K."/>
            <person name="Yamada L."/>
            <person name="Matsumoto J."/>
            <person name="Wasserscheid J."/>
            <person name="Dewar K."/>
            <person name="Wiley G.B."/>
            <person name="Macmil S.L."/>
            <person name="Roe B.A."/>
            <person name="Zeller R.W."/>
            <person name="Hastings K.E."/>
            <person name="Lemaire P."/>
            <person name="Lindquist E."/>
            <person name="Endo T."/>
            <person name="Hotta K."/>
            <person name="Inaba K."/>
        </authorList>
    </citation>
    <scope>NUCLEOTIDE SEQUENCE [LARGE SCALE GENOMIC DNA]</scope>
    <source>
        <strain evidence="22">wild type</strain>
    </source>
</reference>
<dbReference type="PROSITE" id="PS50002">
    <property type="entry name" value="SH3"/>
    <property type="match status" value="1"/>
</dbReference>
<dbReference type="Gene3D" id="3.40.50.11350">
    <property type="match status" value="1"/>
</dbReference>
<dbReference type="GO" id="GO:0006487">
    <property type="term" value="P:protein N-linked glycosylation"/>
    <property type="evidence" value="ECO:0000318"/>
    <property type="project" value="GO_Central"/>
</dbReference>
<evidence type="ECO:0000313" key="22">
    <source>
        <dbReference type="Ensembl" id="ENSCINP00000034723.1"/>
    </source>
</evidence>
<comment type="pathway">
    <text evidence="2">Protein modification; protein glycosylation.</text>
</comment>
<dbReference type="PROSITE" id="PS51659">
    <property type="entry name" value="GT23"/>
    <property type="match status" value="1"/>
</dbReference>
<evidence type="ECO:0000256" key="14">
    <source>
        <dbReference type="ARBA" id="ARBA00030434"/>
    </source>
</evidence>
<dbReference type="Ensembl" id="ENSCINT00000030974.1">
    <property type="protein sequence ID" value="ENSCINP00000034723.1"/>
    <property type="gene ID" value="ENSCING00000023938.1"/>
</dbReference>
<dbReference type="Gene3D" id="2.30.30.40">
    <property type="entry name" value="SH3 Domains"/>
    <property type="match status" value="1"/>
</dbReference>
<evidence type="ECO:0000256" key="6">
    <source>
        <dbReference type="ARBA" id="ARBA00022676"/>
    </source>
</evidence>
<dbReference type="CDD" id="cd11300">
    <property type="entry name" value="Fut8_like"/>
    <property type="match status" value="1"/>
</dbReference>
<dbReference type="PANTHER" id="PTHR13132:SF29">
    <property type="entry name" value="ALPHA-(1,6)-FUCOSYLTRANSFERASE"/>
    <property type="match status" value="1"/>
</dbReference>
<evidence type="ECO:0000256" key="13">
    <source>
        <dbReference type="ARBA" id="ARBA00023157"/>
    </source>
</evidence>
<dbReference type="InterPro" id="IPR035653">
    <property type="entry name" value="Fut8_SH3"/>
</dbReference>
<name>H2XYI9_CIOIN</name>
<evidence type="ECO:0000256" key="17">
    <source>
        <dbReference type="ARBA" id="ARBA00093238"/>
    </source>
</evidence>
<dbReference type="InterPro" id="IPR045573">
    <property type="entry name" value="Fut8_N_cat"/>
</dbReference>
<comment type="catalytic activity">
    <reaction evidence="17">
        <text>N(4)-{beta-D-GlcNAc-(1-&gt;2)-alpha-D-Man-(1-&gt;3)-[beta-D-GlcNAc-(1-&gt;2)-alpha-D-Man-(1-&gt;6)]-beta-D-Man-(1-&gt;4)-beta-D-GlcNAc-(1-&gt;4)-beta-D-GlcNAc}-L-asparaginyl-[protein] + GDP-beta-L-fucose = an N(4)-{beta-D-GlcNAc-(1-&gt;2)-alpha-D-Man-(1-&gt;3)-[beta-D-GlcNAc-(1-&gt;2)-alpha-D-Man-(1-&gt;6)]-beta-D-Man-(1-&gt;4)-beta-D-GlcNAc-(1-&gt;4)-[alpha-L-Fuc-(1-&gt;6)]-beta-D-GlcNAc}-L-asparaginyl-[protein] + GDP + H(+)</text>
        <dbReference type="Rhea" id="RHEA:12985"/>
        <dbReference type="Rhea" id="RHEA-COMP:13526"/>
        <dbReference type="Rhea" id="RHEA-COMP:13532"/>
        <dbReference type="ChEBI" id="CHEBI:15378"/>
        <dbReference type="ChEBI" id="CHEBI:57273"/>
        <dbReference type="ChEBI" id="CHEBI:58189"/>
        <dbReference type="ChEBI" id="CHEBI:60651"/>
        <dbReference type="ChEBI" id="CHEBI:137207"/>
        <dbReference type="EC" id="2.4.1.68"/>
    </reaction>
</comment>
<dbReference type="Pfam" id="PF19745">
    <property type="entry name" value="FUT8_N_cat"/>
    <property type="match status" value="1"/>
</dbReference>
<keyword evidence="6 19" id="KW-0328">Glycosyltransferase</keyword>
<dbReference type="EC" id="2.4.1.68" evidence="3"/>
<dbReference type="GeneTree" id="ENSGT00530000063737"/>
<dbReference type="Proteomes" id="UP000008144">
    <property type="component" value="Chromosome 11"/>
</dbReference>
<feature type="domain" description="SH3" evidence="20">
    <location>
        <begin position="353"/>
        <end position="415"/>
    </location>
</feature>
<evidence type="ECO:0000256" key="10">
    <source>
        <dbReference type="ARBA" id="ARBA00022989"/>
    </source>
</evidence>
<evidence type="ECO:0000256" key="18">
    <source>
        <dbReference type="PROSITE-ProRule" id="PRU00192"/>
    </source>
</evidence>
<sequence>MIDQQNALINNIEEFRDQNLEARGEAARKLQDLVQKRINYLQNPKDCRSNRKLVCAIHKKCGFGCQLHHLSYCMMTAYGTGRTMILVSKLWLYNPGGWEEIFEPLSATCTQTFNFKPQYYVTTGELESANELEVMLPAVDQLPKAPRFAPLGIPEDLADELDQFHGSPGVWWVGQFIKYIFRPRPWLRKELDGYEVTVDYSTPIVGVHVRRTDKIGKEASFHAIDEYMKHVDDWFDRYDQQRNSQQQEPTRRRVYLATDDPTLLPIAKAKFPHYTFVSFVHFSRTAGSLFHRYSTDSLRGVIADIHLLSKCNYLVCTFSSQVCRVAYELMQTLHPDASNYFHSLDDVYYYGGQTAHEQTAVLDHDPKPGSQEIELRVGDVVGIAGNHWDGFSKGTNRRTKQTGLYPSYKTKEIFPLVKYPTY</sequence>
<dbReference type="OMA" id="SDGYEAW"/>
<dbReference type="GO" id="GO:0032580">
    <property type="term" value="C:Golgi cisterna membrane"/>
    <property type="evidence" value="ECO:0007669"/>
    <property type="project" value="UniProtKB-SubCell"/>
</dbReference>
<dbReference type="InterPro" id="IPR001452">
    <property type="entry name" value="SH3_domain"/>
</dbReference>
<evidence type="ECO:0000256" key="15">
    <source>
        <dbReference type="ARBA" id="ARBA00030648"/>
    </source>
</evidence>
<evidence type="ECO:0000256" key="4">
    <source>
        <dbReference type="ARBA" id="ARBA00018201"/>
    </source>
</evidence>
<dbReference type="FunFam" id="3.40.50.11350:FF:000001">
    <property type="entry name" value="Alpha-(1,6)-fucosyltransferase"/>
    <property type="match status" value="1"/>
</dbReference>
<reference evidence="22" key="3">
    <citation type="submission" date="2025-08" db="UniProtKB">
        <authorList>
            <consortium name="Ensembl"/>
        </authorList>
    </citation>
    <scope>IDENTIFICATION</scope>
</reference>
<keyword evidence="23" id="KW-1185">Reference proteome</keyword>
<organism evidence="22 23">
    <name type="scientific">Ciona intestinalis</name>
    <name type="common">Transparent sea squirt</name>
    <name type="synonym">Ascidia intestinalis</name>
    <dbReference type="NCBI Taxonomy" id="7719"/>
    <lineage>
        <taxon>Eukaryota</taxon>
        <taxon>Metazoa</taxon>
        <taxon>Chordata</taxon>
        <taxon>Tunicata</taxon>
        <taxon>Ascidiacea</taxon>
        <taxon>Phlebobranchia</taxon>
        <taxon>Cionidae</taxon>
        <taxon>Ciona</taxon>
    </lineage>
</organism>